<dbReference type="RefSeq" id="WP_038550252.1">
    <property type="nucleotide sequence ID" value="NZ_CP006842.1"/>
</dbReference>
<feature type="region of interest" description="Disordered" evidence="2">
    <location>
        <begin position="45"/>
        <end position="68"/>
    </location>
</feature>
<dbReference type="eggNOG" id="COG0406">
    <property type="taxonomic scope" value="Bacteria"/>
</dbReference>
<reference evidence="3 4" key="1">
    <citation type="journal article" date="2015" name="Int. J. Syst. Evol. Microbiol.">
        <title>Revisiting Corynebacterium glyciniphilum (ex Kubota et al., 1972) sp. nov., nom. rev., isolated from putrefied banana.</title>
        <authorList>
            <person name="Al-Dilaimi A."/>
            <person name="Bednarz H."/>
            <person name="Lomker A."/>
            <person name="Niehaus K."/>
            <person name="Kalinowski J."/>
            <person name="Ruckert C."/>
        </authorList>
    </citation>
    <scope>NUCLEOTIDE SEQUENCE [LARGE SCALE GENOMIC DNA]</scope>
    <source>
        <strain evidence="3">AJ 3170</strain>
    </source>
</reference>
<dbReference type="PANTHER" id="PTHR20935:SF0">
    <property type="entry name" value="SERINE_THREONINE-PROTEIN PHOSPHATASE PGAM5, MITOCHONDRIAL"/>
    <property type="match status" value="1"/>
</dbReference>
<keyword evidence="1" id="KW-0378">Hydrolase</keyword>
<dbReference type="AlphaFoldDB" id="X5DPW1"/>
<accession>X5DPW1</accession>
<dbReference type="GO" id="GO:0016787">
    <property type="term" value="F:hydrolase activity"/>
    <property type="evidence" value="ECO:0007669"/>
    <property type="project" value="UniProtKB-KW"/>
</dbReference>
<dbReference type="HOGENOM" id="CLU_084200_0_0_11"/>
<dbReference type="OrthoDB" id="280692at2"/>
<evidence type="ECO:0000256" key="2">
    <source>
        <dbReference type="SAM" id="MobiDB-lite"/>
    </source>
</evidence>
<evidence type="ECO:0000313" key="4">
    <source>
        <dbReference type="Proteomes" id="UP000023703"/>
    </source>
</evidence>
<dbReference type="InterPro" id="IPR013078">
    <property type="entry name" value="His_Pase_superF_clade-1"/>
</dbReference>
<keyword evidence="4" id="KW-1185">Reference proteome</keyword>
<dbReference type="CDD" id="cd07067">
    <property type="entry name" value="HP_PGM_like"/>
    <property type="match status" value="1"/>
</dbReference>
<dbReference type="Gene3D" id="3.40.50.1240">
    <property type="entry name" value="Phosphoglycerate mutase-like"/>
    <property type="match status" value="1"/>
</dbReference>
<dbReference type="Pfam" id="PF00300">
    <property type="entry name" value="His_Phos_1"/>
    <property type="match status" value="1"/>
</dbReference>
<dbReference type="KEGG" id="cgy:CGLY_14040"/>
<dbReference type="PANTHER" id="PTHR20935">
    <property type="entry name" value="PHOSPHOGLYCERATE MUTASE-RELATED"/>
    <property type="match status" value="1"/>
</dbReference>
<dbReference type="Proteomes" id="UP000023703">
    <property type="component" value="Chromosome"/>
</dbReference>
<gene>
    <name evidence="3" type="ORF">CGLY_14040</name>
</gene>
<name>X5DPW1_9CORY</name>
<sequence>MAFLYLVRHGQAGERILTGDGRSDSFGVERSYDVLSDRGHRQAAATGRSLARRKAPGASVPVLSGPLSRQQDTAAHVAEELGSEPPVVDEAWREFDTDSVVGPWLAANPDVAERMQRLVDAPSDENRRALSRLTGSMLEDAMAWWVDQPDFPEFRAQVLGGLDAAADIARAEGTAVTVTSAGVIALCVVESSGVPVQRWPTVAGRLFTASVSLFRVRDRSGRQDGHHGVELLSFNEHAHLDEPDADGRRPLRRFS</sequence>
<organism evidence="3 4">
    <name type="scientific">Corynebacterium glyciniphilum AJ 3170</name>
    <dbReference type="NCBI Taxonomy" id="1404245"/>
    <lineage>
        <taxon>Bacteria</taxon>
        <taxon>Bacillati</taxon>
        <taxon>Actinomycetota</taxon>
        <taxon>Actinomycetes</taxon>
        <taxon>Mycobacteriales</taxon>
        <taxon>Corynebacteriaceae</taxon>
        <taxon>Corynebacterium</taxon>
    </lineage>
</organism>
<dbReference type="SMART" id="SM00855">
    <property type="entry name" value="PGAM"/>
    <property type="match status" value="1"/>
</dbReference>
<proteinExistence type="predicted"/>
<dbReference type="STRING" id="1404245.CGLY_14040"/>
<dbReference type="EMBL" id="CP006842">
    <property type="protein sequence ID" value="AHW65248.1"/>
    <property type="molecule type" value="Genomic_DNA"/>
</dbReference>
<dbReference type="InterPro" id="IPR029033">
    <property type="entry name" value="His_PPase_superfam"/>
</dbReference>
<protein>
    <submittedName>
        <fullName evidence="3">Histidine phosphatase superfamily protein</fullName>
    </submittedName>
</protein>
<evidence type="ECO:0000313" key="3">
    <source>
        <dbReference type="EMBL" id="AHW65248.1"/>
    </source>
</evidence>
<dbReference type="InterPro" id="IPR051021">
    <property type="entry name" value="Mito_Ser/Thr_phosphatase"/>
</dbReference>
<dbReference type="SUPFAM" id="SSF53254">
    <property type="entry name" value="Phosphoglycerate mutase-like"/>
    <property type="match status" value="1"/>
</dbReference>
<evidence type="ECO:0000256" key="1">
    <source>
        <dbReference type="ARBA" id="ARBA00022801"/>
    </source>
</evidence>